<proteinExistence type="inferred from homology"/>
<dbReference type="AlphaFoldDB" id="A0A507FJ84"/>
<dbReference type="Gene3D" id="3.30.70.250">
    <property type="entry name" value="Malonyl-CoA ACP transacylase, ACP-binding"/>
    <property type="match status" value="1"/>
</dbReference>
<evidence type="ECO:0000256" key="5">
    <source>
        <dbReference type="ARBA" id="ARBA00048462"/>
    </source>
</evidence>
<evidence type="ECO:0000256" key="2">
    <source>
        <dbReference type="ARBA" id="ARBA00013258"/>
    </source>
</evidence>
<dbReference type="EC" id="2.3.1.39" evidence="2"/>
<evidence type="ECO:0000256" key="1">
    <source>
        <dbReference type="ARBA" id="ARBA00008217"/>
    </source>
</evidence>
<comment type="catalytic activity">
    <reaction evidence="5">
        <text>holo-[ACP] + malonyl-CoA = malonyl-[ACP] + CoA</text>
        <dbReference type="Rhea" id="RHEA:41792"/>
        <dbReference type="Rhea" id="RHEA-COMP:9623"/>
        <dbReference type="Rhea" id="RHEA-COMP:9685"/>
        <dbReference type="ChEBI" id="CHEBI:57287"/>
        <dbReference type="ChEBI" id="CHEBI:57384"/>
        <dbReference type="ChEBI" id="CHEBI:64479"/>
        <dbReference type="ChEBI" id="CHEBI:78449"/>
        <dbReference type="EC" id="2.3.1.39"/>
    </reaction>
</comment>
<protein>
    <recommendedName>
        <fullName evidence="2">[acyl-carrier-protein] S-malonyltransferase</fullName>
        <ecNumber evidence="2">2.3.1.39</ecNumber>
    </recommendedName>
</protein>
<keyword evidence="4" id="KW-0012">Acyltransferase</keyword>
<dbReference type="SUPFAM" id="SSF55048">
    <property type="entry name" value="Probable ACP-binding domain of malonyl-CoA ACP transacylase"/>
    <property type="match status" value="1"/>
</dbReference>
<dbReference type="GO" id="GO:0005739">
    <property type="term" value="C:mitochondrion"/>
    <property type="evidence" value="ECO:0007669"/>
    <property type="project" value="TreeGrafter"/>
</dbReference>
<dbReference type="GO" id="GO:0004314">
    <property type="term" value="F:[acyl-carrier-protein] S-malonyltransferase activity"/>
    <property type="evidence" value="ECO:0007669"/>
    <property type="project" value="UniProtKB-EC"/>
</dbReference>
<dbReference type="InterPro" id="IPR050858">
    <property type="entry name" value="Mal-CoA-ACP_Trans/PKS_FabD"/>
</dbReference>
<dbReference type="OrthoDB" id="541883at2759"/>
<dbReference type="GO" id="GO:0006633">
    <property type="term" value="P:fatty acid biosynthetic process"/>
    <property type="evidence" value="ECO:0007669"/>
    <property type="project" value="TreeGrafter"/>
</dbReference>
<dbReference type="Proteomes" id="UP000320333">
    <property type="component" value="Unassembled WGS sequence"/>
</dbReference>
<comment type="caution">
    <text evidence="7">The sequence shown here is derived from an EMBL/GenBank/DDBJ whole genome shotgun (WGS) entry which is preliminary data.</text>
</comment>
<organism evidence="7 8">
    <name type="scientific">Chytriomyces confervae</name>
    <dbReference type="NCBI Taxonomy" id="246404"/>
    <lineage>
        <taxon>Eukaryota</taxon>
        <taxon>Fungi</taxon>
        <taxon>Fungi incertae sedis</taxon>
        <taxon>Chytridiomycota</taxon>
        <taxon>Chytridiomycota incertae sedis</taxon>
        <taxon>Chytridiomycetes</taxon>
        <taxon>Chytridiales</taxon>
        <taxon>Chytriomycetaceae</taxon>
        <taxon>Chytriomyces</taxon>
    </lineage>
</organism>
<name>A0A507FJ84_9FUNG</name>
<dbReference type="PIRSF" id="PIRSF000446">
    <property type="entry name" value="Mct"/>
    <property type="match status" value="1"/>
</dbReference>
<keyword evidence="3 7" id="KW-0808">Transferase</keyword>
<dbReference type="InterPro" id="IPR001227">
    <property type="entry name" value="Ac_transferase_dom_sf"/>
</dbReference>
<feature type="domain" description="Malonyl-CoA:ACP transacylase (MAT)" evidence="6">
    <location>
        <begin position="19"/>
        <end position="335"/>
    </location>
</feature>
<dbReference type="InterPro" id="IPR016035">
    <property type="entry name" value="Acyl_Trfase/lysoPLipase"/>
</dbReference>
<dbReference type="InterPro" id="IPR024925">
    <property type="entry name" value="Malonyl_CoA-ACP_transAc"/>
</dbReference>
<evidence type="ECO:0000256" key="4">
    <source>
        <dbReference type="ARBA" id="ARBA00023315"/>
    </source>
</evidence>
<dbReference type="Pfam" id="PF00698">
    <property type="entry name" value="Acyl_transf_1"/>
    <property type="match status" value="1"/>
</dbReference>
<comment type="similarity">
    <text evidence="1">Belongs to the FabD family.</text>
</comment>
<evidence type="ECO:0000259" key="6">
    <source>
        <dbReference type="SMART" id="SM00827"/>
    </source>
</evidence>
<evidence type="ECO:0000256" key="3">
    <source>
        <dbReference type="ARBA" id="ARBA00022679"/>
    </source>
</evidence>
<reference evidence="7 8" key="1">
    <citation type="journal article" date="2019" name="Sci. Rep.">
        <title>Comparative genomics of chytrid fungi reveal insights into the obligate biotrophic and pathogenic lifestyle of Synchytrium endobioticum.</title>
        <authorList>
            <person name="van de Vossenberg B.T.L.H."/>
            <person name="Warris S."/>
            <person name="Nguyen H.D.T."/>
            <person name="van Gent-Pelzer M.P.E."/>
            <person name="Joly D.L."/>
            <person name="van de Geest H.C."/>
            <person name="Bonants P.J.M."/>
            <person name="Smith D.S."/>
            <person name="Levesque C.A."/>
            <person name="van der Lee T.A.J."/>
        </authorList>
    </citation>
    <scope>NUCLEOTIDE SEQUENCE [LARGE SCALE GENOMIC DNA]</scope>
    <source>
        <strain evidence="7 8">CBS 675.73</strain>
    </source>
</reference>
<dbReference type="Gene3D" id="3.40.366.10">
    <property type="entry name" value="Malonyl-Coenzyme A Acyl Carrier Protein, domain 2"/>
    <property type="match status" value="1"/>
</dbReference>
<dbReference type="InterPro" id="IPR016036">
    <property type="entry name" value="Malonyl_transacylase_ACP-bd"/>
</dbReference>
<dbReference type="SUPFAM" id="SSF52151">
    <property type="entry name" value="FabD/lysophospholipase-like"/>
    <property type="match status" value="1"/>
</dbReference>
<dbReference type="PANTHER" id="PTHR42681">
    <property type="entry name" value="MALONYL-COA-ACYL CARRIER PROTEIN TRANSACYLASE, MITOCHONDRIAL"/>
    <property type="match status" value="1"/>
</dbReference>
<evidence type="ECO:0000313" key="7">
    <source>
        <dbReference type="EMBL" id="TPX75448.1"/>
    </source>
</evidence>
<gene>
    <name evidence="7" type="primary">MCT1</name>
    <name evidence="7" type="ORF">CcCBS67573_g03281</name>
</gene>
<dbReference type="SMART" id="SM00827">
    <property type="entry name" value="PKS_AT"/>
    <property type="match status" value="1"/>
</dbReference>
<accession>A0A507FJ84</accession>
<keyword evidence="8" id="KW-1185">Reference proteome</keyword>
<sequence length="342" mass="37605">MIRHLTSTARRRNRKTALIFPGQGSQLVGMGADIYNRFESAKKVIDECNDAVGGGLRDLMFNGPSADLTLTTNAQPAILCHSIALLRVLEDEFGLDVRSSSFALGHSLGEYSALVATKSISLQEAVKLVRLRGEAMQTSLSNQKTAMRALVVNEGHLEDVEALMEKVAVIIPEGEVAEIANINSRSQLVVSGSAKGVDYACSVIQARGYAGRSVPLPVSAPFHCSLMIPAAEQMRPALDKAQFSEPIIDVISNITARPYSNADMIPTYLYESIFKTVHWQRSIQYARDDFVDEWIVIGPNKVLSNLLKKEFPMDKVRSVSNVKDVEAFGAVMKGDKWDSFYY</sequence>
<dbReference type="STRING" id="246404.A0A507FJ84"/>
<dbReference type="InterPro" id="IPR014043">
    <property type="entry name" value="Acyl_transferase_dom"/>
</dbReference>
<evidence type="ECO:0000313" key="8">
    <source>
        <dbReference type="Proteomes" id="UP000320333"/>
    </source>
</evidence>
<dbReference type="EMBL" id="QEAP01000080">
    <property type="protein sequence ID" value="TPX75448.1"/>
    <property type="molecule type" value="Genomic_DNA"/>
</dbReference>
<dbReference type="PANTHER" id="PTHR42681:SF1">
    <property type="entry name" value="MALONYL-COA-ACYL CARRIER PROTEIN TRANSACYLASE, MITOCHONDRIAL"/>
    <property type="match status" value="1"/>
</dbReference>